<dbReference type="PROSITE" id="PS51257">
    <property type="entry name" value="PROKAR_LIPOPROTEIN"/>
    <property type="match status" value="1"/>
</dbReference>
<accession>A0ABT7E5W9</accession>
<dbReference type="Proteomes" id="UP001301012">
    <property type="component" value="Unassembled WGS sequence"/>
</dbReference>
<name>A0ABT7E5W9_9FIRM</name>
<dbReference type="RefSeq" id="WP_284131303.1">
    <property type="nucleotide sequence ID" value="NZ_JASKYM010000001.1"/>
</dbReference>
<evidence type="ECO:0000313" key="1">
    <source>
        <dbReference type="EMBL" id="MDK2562323.1"/>
    </source>
</evidence>
<reference evidence="1 2" key="1">
    <citation type="submission" date="2023-05" db="EMBL/GenBank/DDBJ databases">
        <title>Rombocin, a short stable natural nisin variant, displays selective antimicrobial activity against Listeria monocytogenes and employs dual mode of action to kill target bacterial strains.</title>
        <authorList>
            <person name="Wambui J."/>
            <person name="Stephan R."/>
            <person name="Kuipers O.P."/>
        </authorList>
    </citation>
    <scope>NUCLEOTIDE SEQUENCE [LARGE SCALE GENOMIC DNA]</scope>
    <source>
        <strain evidence="1 2">RC002</strain>
    </source>
</reference>
<comment type="caution">
    <text evidence="1">The sequence shown here is derived from an EMBL/GenBank/DDBJ whole genome shotgun (WGS) entry which is preliminary data.</text>
</comment>
<gene>
    <name evidence="1" type="ORF">QOZ84_02085</name>
</gene>
<sequence length="154" mass="17435">MKELVYMKKNIIIGLIVILGLFSAGCKDDSIGTEITDSGAEQNISTNKVNLEDSMIEIKDKLYKACFFDKKNNPVKTMEESLEYVKVVLPEGVEEIENVSLDEKGISKLKYKIEDIVFYVVILHPYNGNGNYDFKSASGISFPRVEIDTKWHSE</sequence>
<dbReference type="EMBL" id="JASKYM010000001">
    <property type="protein sequence ID" value="MDK2562323.1"/>
    <property type="molecule type" value="Genomic_DNA"/>
</dbReference>
<proteinExistence type="predicted"/>
<evidence type="ECO:0000313" key="2">
    <source>
        <dbReference type="Proteomes" id="UP001301012"/>
    </source>
</evidence>
<keyword evidence="2" id="KW-1185">Reference proteome</keyword>
<protein>
    <submittedName>
        <fullName evidence="1">Uncharacterized protein</fullName>
    </submittedName>
</protein>
<organism evidence="1 2">
    <name type="scientific">Romboutsia sedimentorum</name>
    <dbReference type="NCBI Taxonomy" id="1368474"/>
    <lineage>
        <taxon>Bacteria</taxon>
        <taxon>Bacillati</taxon>
        <taxon>Bacillota</taxon>
        <taxon>Clostridia</taxon>
        <taxon>Peptostreptococcales</taxon>
        <taxon>Peptostreptococcaceae</taxon>
        <taxon>Romboutsia</taxon>
    </lineage>
</organism>